<dbReference type="Proteomes" id="UP000011524">
    <property type="component" value="Unassembled WGS sequence"/>
</dbReference>
<accession>M0LJC0</accession>
<gene>
    <name evidence="1" type="ORF">C444_04852</name>
</gene>
<dbReference type="EMBL" id="AOLY01000007">
    <property type="protein sequence ID" value="EMA33737.1"/>
    <property type="molecule type" value="Genomic_DNA"/>
</dbReference>
<dbReference type="eggNOG" id="arCOG11342">
    <property type="taxonomic scope" value="Archaea"/>
</dbReference>
<dbReference type="Pfam" id="PF25920">
    <property type="entry name" value="DUF7966"/>
    <property type="match status" value="1"/>
</dbReference>
<dbReference type="AlphaFoldDB" id="M0LJC0"/>
<protein>
    <submittedName>
        <fullName evidence="1">Uncharacterized protein</fullName>
    </submittedName>
</protein>
<proteinExistence type="predicted"/>
<dbReference type="RefSeq" id="WP_004591294.1">
    <property type="nucleotide sequence ID" value="NZ_AOLY01000007.1"/>
</dbReference>
<dbReference type="PATRIC" id="fig|1227453.3.peg.977"/>
<name>M0LJC0_HALJT</name>
<sequence>MPDSDQVKAALTALVDGEVDSEDGDRAARVAGRDDSTAGRRVIEERGDDADDYRTVIERATQAIDDLDEAVAFVETFGVGRLEAAVAQADHEVSGLADEGRAALRAFRRYRDAAGGTDTEV</sequence>
<dbReference type="InterPro" id="IPR058272">
    <property type="entry name" value="DUF7966"/>
</dbReference>
<reference evidence="1 2" key="1">
    <citation type="journal article" date="2014" name="PLoS Genet.">
        <title>Phylogenetically driven sequencing of extremely halophilic archaea reveals strategies for static and dynamic osmo-response.</title>
        <authorList>
            <person name="Becker E.A."/>
            <person name="Seitzer P.M."/>
            <person name="Tritt A."/>
            <person name="Larsen D."/>
            <person name="Krusor M."/>
            <person name="Yao A.I."/>
            <person name="Wu D."/>
            <person name="Madern D."/>
            <person name="Eisen J.A."/>
            <person name="Darling A.E."/>
            <person name="Facciotti M.T."/>
        </authorList>
    </citation>
    <scope>NUCLEOTIDE SEQUENCE [LARGE SCALE GENOMIC DNA]</scope>
    <source>
        <strain evidence="2">ATCC 49778 / DSM 6131 / JCM 7785 / NBRC 101032 / NCIMB 13157 / TR-1</strain>
    </source>
</reference>
<keyword evidence="2" id="KW-1185">Reference proteome</keyword>
<evidence type="ECO:0000313" key="1">
    <source>
        <dbReference type="EMBL" id="EMA33737.1"/>
    </source>
</evidence>
<organism evidence="1 2">
    <name type="scientific">Haloarcula japonica (strain ATCC 49778 / DSM 6131 / JCM 7785 / NBRC 101032 / NCIMB 13157 / TR-1)</name>
    <dbReference type="NCBI Taxonomy" id="1227453"/>
    <lineage>
        <taxon>Archaea</taxon>
        <taxon>Methanobacteriati</taxon>
        <taxon>Methanobacteriota</taxon>
        <taxon>Stenosarchaea group</taxon>
        <taxon>Halobacteria</taxon>
        <taxon>Halobacteriales</taxon>
        <taxon>Haloarculaceae</taxon>
        <taxon>Haloarcula</taxon>
    </lineage>
</organism>
<comment type="caution">
    <text evidence="1">The sequence shown here is derived from an EMBL/GenBank/DDBJ whole genome shotgun (WGS) entry which is preliminary data.</text>
</comment>
<dbReference type="STRING" id="1227453.C444_04852"/>
<dbReference type="OrthoDB" id="242682at2157"/>
<evidence type="ECO:0000313" key="2">
    <source>
        <dbReference type="Proteomes" id="UP000011524"/>
    </source>
</evidence>